<dbReference type="Gramene" id="ERN09344">
    <property type="protein sequence ID" value="ERN09344"/>
    <property type="gene ID" value="AMTR_s00162p00035640"/>
</dbReference>
<protein>
    <recommendedName>
        <fullName evidence="1">Aminotransferase-like plant mobile domain-containing protein</fullName>
    </recommendedName>
</protein>
<proteinExistence type="predicted"/>
<evidence type="ECO:0000313" key="3">
    <source>
        <dbReference type="Proteomes" id="UP000017836"/>
    </source>
</evidence>
<gene>
    <name evidence="2" type="ORF">AMTR_s00162p00035640</name>
</gene>
<reference evidence="3" key="1">
    <citation type="journal article" date="2013" name="Science">
        <title>The Amborella genome and the evolution of flowering plants.</title>
        <authorList>
            <consortium name="Amborella Genome Project"/>
        </authorList>
    </citation>
    <scope>NUCLEOTIDE SEQUENCE [LARGE SCALE GENOMIC DNA]</scope>
</reference>
<dbReference type="EMBL" id="KI392984">
    <property type="protein sequence ID" value="ERN09344.1"/>
    <property type="molecule type" value="Genomic_DNA"/>
</dbReference>
<feature type="domain" description="Aminotransferase-like plant mobile" evidence="1">
    <location>
        <begin position="5"/>
        <end position="123"/>
    </location>
</feature>
<keyword evidence="3" id="KW-1185">Reference proteome</keyword>
<accession>W1PNG3</accession>
<dbReference type="InterPro" id="IPR019557">
    <property type="entry name" value="AminoTfrase-like_pln_mobile"/>
</dbReference>
<evidence type="ECO:0000313" key="2">
    <source>
        <dbReference type="EMBL" id="ERN09344.1"/>
    </source>
</evidence>
<organism evidence="2 3">
    <name type="scientific">Amborella trichopoda</name>
    <dbReference type="NCBI Taxonomy" id="13333"/>
    <lineage>
        <taxon>Eukaryota</taxon>
        <taxon>Viridiplantae</taxon>
        <taxon>Streptophyta</taxon>
        <taxon>Embryophyta</taxon>
        <taxon>Tracheophyta</taxon>
        <taxon>Spermatophyta</taxon>
        <taxon>Magnoliopsida</taxon>
        <taxon>Amborellales</taxon>
        <taxon>Amborellaceae</taxon>
        <taxon>Amborella</taxon>
    </lineage>
</organism>
<dbReference type="Pfam" id="PF10536">
    <property type="entry name" value="PMD"/>
    <property type="match status" value="1"/>
</dbReference>
<dbReference type="AlphaFoldDB" id="W1PNG3"/>
<evidence type="ECO:0000259" key="1">
    <source>
        <dbReference type="Pfam" id="PF10536"/>
    </source>
</evidence>
<name>W1PNG3_AMBTC</name>
<sequence>MPLLVSWTPYEDEPDIGEEDEHDQAYVREVCATRLCRTYLIFGHVCEGYMPDHILLQFRFRQLILVAPLQWQRREKHGQNPESWASELQTDITLWERRLKNMCQGGGDMADDEPSEEYVAWYRLKTRLIIHNYHLPRTPKYNPSRLPR</sequence>
<dbReference type="Proteomes" id="UP000017836">
    <property type="component" value="Unassembled WGS sequence"/>
</dbReference>
<dbReference type="HOGENOM" id="CLU_146264_0_0_1"/>